<protein>
    <recommendedName>
        <fullName evidence="3">Calcineurin-like phosphoesterase domain-containing protein</fullName>
    </recommendedName>
</protein>
<reference evidence="4 5" key="1">
    <citation type="submission" date="2014-04" db="EMBL/GenBank/DDBJ databases">
        <authorList>
            <consortium name="DOE Joint Genome Institute"/>
            <person name="Kuo A."/>
            <person name="Zuccaro A."/>
            <person name="Kohler A."/>
            <person name="Nagy L.G."/>
            <person name="Floudas D."/>
            <person name="Copeland A."/>
            <person name="Barry K.W."/>
            <person name="Cichocki N."/>
            <person name="Veneault-Fourrey C."/>
            <person name="LaButti K."/>
            <person name="Lindquist E.A."/>
            <person name="Lipzen A."/>
            <person name="Lundell T."/>
            <person name="Morin E."/>
            <person name="Murat C."/>
            <person name="Sun H."/>
            <person name="Tunlid A."/>
            <person name="Henrissat B."/>
            <person name="Grigoriev I.V."/>
            <person name="Hibbett D.S."/>
            <person name="Martin F."/>
            <person name="Nordberg H.P."/>
            <person name="Cantor M.N."/>
            <person name="Hua S.X."/>
        </authorList>
    </citation>
    <scope>NUCLEOTIDE SEQUENCE [LARGE SCALE GENOMIC DNA]</scope>
    <source>
        <strain evidence="4 5">MAFF 305830</strain>
    </source>
</reference>
<evidence type="ECO:0000313" key="4">
    <source>
        <dbReference type="EMBL" id="KIM22835.1"/>
    </source>
</evidence>
<dbReference type="InterPro" id="IPR004843">
    <property type="entry name" value="Calcineurin-like_PHP"/>
</dbReference>
<dbReference type="PANTHER" id="PTHR32440:SF0">
    <property type="entry name" value="PHOSPHATASE DCR2-RELATED"/>
    <property type="match status" value="1"/>
</dbReference>
<dbReference type="CDD" id="cd07383">
    <property type="entry name" value="MPP_Dcr2"/>
    <property type="match status" value="1"/>
</dbReference>
<proteinExistence type="predicted"/>
<feature type="transmembrane region" description="Helical" evidence="2">
    <location>
        <begin position="6"/>
        <end position="25"/>
    </location>
</feature>
<dbReference type="GO" id="GO:0005737">
    <property type="term" value="C:cytoplasm"/>
    <property type="evidence" value="ECO:0007669"/>
    <property type="project" value="TreeGrafter"/>
</dbReference>
<dbReference type="EMBL" id="KN824347">
    <property type="protein sequence ID" value="KIM22835.1"/>
    <property type="molecule type" value="Genomic_DNA"/>
</dbReference>
<dbReference type="AlphaFoldDB" id="A0A0C3ADV3"/>
<keyword evidence="2" id="KW-0472">Membrane</keyword>
<dbReference type="Pfam" id="PF00149">
    <property type="entry name" value="Metallophos"/>
    <property type="match status" value="1"/>
</dbReference>
<dbReference type="InterPro" id="IPR029052">
    <property type="entry name" value="Metallo-depent_PP-like"/>
</dbReference>
<dbReference type="OrthoDB" id="783096at2759"/>
<evidence type="ECO:0000256" key="1">
    <source>
        <dbReference type="SAM" id="MobiDB-lite"/>
    </source>
</evidence>
<name>A0A0C3ADV3_SERVB</name>
<accession>A0A0C3ADV3</accession>
<dbReference type="Gene3D" id="2.100.10.50">
    <property type="match status" value="1"/>
</dbReference>
<dbReference type="HOGENOM" id="CLU_398546_0_0_1"/>
<keyword evidence="2" id="KW-0812">Transmembrane</keyword>
<feature type="domain" description="Calcineurin-like phosphoesterase" evidence="3">
    <location>
        <begin position="280"/>
        <end position="467"/>
    </location>
</feature>
<evidence type="ECO:0000256" key="2">
    <source>
        <dbReference type="SAM" id="Phobius"/>
    </source>
</evidence>
<dbReference type="PANTHER" id="PTHR32440">
    <property type="entry name" value="PHOSPHATASE DCR2-RELATED-RELATED"/>
    <property type="match status" value="1"/>
</dbReference>
<dbReference type="Gene3D" id="3.60.21.10">
    <property type="match status" value="1"/>
</dbReference>
<dbReference type="STRING" id="933852.A0A0C3ADV3"/>
<organism evidence="4 5">
    <name type="scientific">Serendipita vermifera MAFF 305830</name>
    <dbReference type="NCBI Taxonomy" id="933852"/>
    <lineage>
        <taxon>Eukaryota</taxon>
        <taxon>Fungi</taxon>
        <taxon>Dikarya</taxon>
        <taxon>Basidiomycota</taxon>
        <taxon>Agaricomycotina</taxon>
        <taxon>Agaricomycetes</taxon>
        <taxon>Sebacinales</taxon>
        <taxon>Serendipitaceae</taxon>
        <taxon>Serendipita</taxon>
    </lineage>
</organism>
<keyword evidence="2" id="KW-1133">Transmembrane helix</keyword>
<feature type="region of interest" description="Disordered" evidence="1">
    <location>
        <begin position="50"/>
        <end position="86"/>
    </location>
</feature>
<dbReference type="GO" id="GO:0004721">
    <property type="term" value="F:phosphoprotein phosphatase activity"/>
    <property type="evidence" value="ECO:0007669"/>
    <property type="project" value="TreeGrafter"/>
</dbReference>
<reference evidence="5" key="2">
    <citation type="submission" date="2015-01" db="EMBL/GenBank/DDBJ databases">
        <title>Evolutionary Origins and Diversification of the Mycorrhizal Mutualists.</title>
        <authorList>
            <consortium name="DOE Joint Genome Institute"/>
            <consortium name="Mycorrhizal Genomics Consortium"/>
            <person name="Kohler A."/>
            <person name="Kuo A."/>
            <person name="Nagy L.G."/>
            <person name="Floudas D."/>
            <person name="Copeland A."/>
            <person name="Barry K.W."/>
            <person name="Cichocki N."/>
            <person name="Veneault-Fourrey C."/>
            <person name="LaButti K."/>
            <person name="Lindquist E.A."/>
            <person name="Lipzen A."/>
            <person name="Lundell T."/>
            <person name="Morin E."/>
            <person name="Murat C."/>
            <person name="Riley R."/>
            <person name="Ohm R."/>
            <person name="Sun H."/>
            <person name="Tunlid A."/>
            <person name="Henrissat B."/>
            <person name="Grigoriev I.V."/>
            <person name="Hibbett D.S."/>
            <person name="Martin F."/>
        </authorList>
    </citation>
    <scope>NUCLEOTIDE SEQUENCE [LARGE SCALE GENOMIC DNA]</scope>
    <source>
        <strain evidence="5">MAFF 305830</strain>
    </source>
</reference>
<dbReference type="Proteomes" id="UP000054097">
    <property type="component" value="Unassembled WGS sequence"/>
</dbReference>
<keyword evidence="5" id="KW-1185">Reference proteome</keyword>
<evidence type="ECO:0000259" key="3">
    <source>
        <dbReference type="Pfam" id="PF00149"/>
    </source>
</evidence>
<feature type="compositionally biased region" description="Polar residues" evidence="1">
    <location>
        <begin position="69"/>
        <end position="78"/>
    </location>
</feature>
<evidence type="ECO:0000313" key="5">
    <source>
        <dbReference type="Proteomes" id="UP000054097"/>
    </source>
</evidence>
<gene>
    <name evidence="4" type="ORF">M408DRAFT_332707</name>
</gene>
<sequence>MHGLVFPLASFVGITILLSFTLVLYKPSAGPTRAMRIGWQEWERISFNAAQEIERPPSSPTPGEDKNTDWWNTDADANSDSPSVSSLPLDSWLPMLPRDTGISEITVRSCFMDHAFGYCYPDTTPEEGKWTRVERDLQAKNGVLYMAFYYRRTRRLDVPLITDFMLLGKDETHLLPHPVDEWRGVGTSVREGVIGEPALYLWYRLGPSMYHLNATQKDNLITEVDVVNGEGPPFYGFEKMTAPLSTARSTQGENAYMTFRRGNKIAPRPKPLHFSHQGHFKIMQIADLHFSVGHGHCKDTGLSPCVHGDDETLALMGRTLDLEKPDLVVFSGDQLNGQGTSWDAQSVLQKFAGPVIDRKIPWAVVFGNHDTQDETLTREEQVKIMRALPYSLVETGPDDVHGCGNYVLAVKSPDPSRTQLLTLYFLDSGSYSSGVWDWFGFTGTEYDYLRQSQIDWFLQESSVIPMHEKPWHPDGGRDFGDVWRRAESGKKRQAVERTIRKPNAIMFYHIPIPETYSTADIDIASNKPLNIGEQLDAQGSPKKNEGFFEKGLLKAKENDVGGREVKVVANGHSHLSNYCRRVLGVWFCFNGGSSYSGYGKVGVDRRFRIFNVTEWGEKITTYERTEHGEIVDKIVLVGAGGPAPYEG</sequence>
<dbReference type="SUPFAM" id="SSF56300">
    <property type="entry name" value="Metallo-dependent phosphatases"/>
    <property type="match status" value="1"/>
</dbReference>